<dbReference type="InterPro" id="IPR000477">
    <property type="entry name" value="RT_dom"/>
</dbReference>
<feature type="region of interest" description="Disordered" evidence="9">
    <location>
        <begin position="305"/>
        <end position="355"/>
    </location>
</feature>
<evidence type="ECO:0000256" key="6">
    <source>
        <dbReference type="ARBA" id="ARBA00022801"/>
    </source>
</evidence>
<evidence type="ECO:0000256" key="4">
    <source>
        <dbReference type="ARBA" id="ARBA00022722"/>
    </source>
</evidence>
<dbReference type="GO" id="GO:0006310">
    <property type="term" value="P:DNA recombination"/>
    <property type="evidence" value="ECO:0007669"/>
    <property type="project" value="UniProtKB-KW"/>
</dbReference>
<dbReference type="SUPFAM" id="SSF56672">
    <property type="entry name" value="DNA/RNA polymerases"/>
    <property type="match status" value="1"/>
</dbReference>
<dbReference type="Pfam" id="PF00665">
    <property type="entry name" value="rve"/>
    <property type="match status" value="1"/>
</dbReference>
<dbReference type="InterPro" id="IPR001584">
    <property type="entry name" value="Integrase_cat-core"/>
</dbReference>
<dbReference type="InterPro" id="IPR005162">
    <property type="entry name" value="Retrotrans_gag_dom"/>
</dbReference>
<dbReference type="GO" id="GO:0003964">
    <property type="term" value="F:RNA-directed DNA polymerase activity"/>
    <property type="evidence" value="ECO:0007669"/>
    <property type="project" value="UniProtKB-KW"/>
</dbReference>
<dbReference type="CDD" id="cd09274">
    <property type="entry name" value="RNase_HI_RT_Ty3"/>
    <property type="match status" value="1"/>
</dbReference>
<feature type="region of interest" description="Disordered" evidence="9">
    <location>
        <begin position="683"/>
        <end position="721"/>
    </location>
</feature>
<dbReference type="InterPro" id="IPR036397">
    <property type="entry name" value="RNaseH_sf"/>
</dbReference>
<evidence type="ECO:0000256" key="1">
    <source>
        <dbReference type="ARBA" id="ARBA00012493"/>
    </source>
</evidence>
<keyword evidence="8" id="KW-0233">DNA recombination</keyword>
<dbReference type="PANTHER" id="PTHR48475:SF1">
    <property type="entry name" value="RNASE H TYPE-1 DOMAIN-CONTAINING PROTEIN"/>
    <property type="match status" value="1"/>
</dbReference>
<dbReference type="Gene3D" id="3.30.70.270">
    <property type="match status" value="2"/>
</dbReference>
<dbReference type="Pfam" id="PF17917">
    <property type="entry name" value="RT_RNaseH"/>
    <property type="match status" value="1"/>
</dbReference>
<dbReference type="GO" id="GO:0004523">
    <property type="term" value="F:RNA-DNA hybrid ribonuclease activity"/>
    <property type="evidence" value="ECO:0007669"/>
    <property type="project" value="InterPro"/>
</dbReference>
<dbReference type="Gramene" id="OMO98613">
    <property type="protein sequence ID" value="OMO98613"/>
    <property type="gene ID" value="CCACVL1_04151"/>
</dbReference>
<dbReference type="OMA" id="HINISCN"/>
<dbReference type="EC" id="2.7.7.49" evidence="1"/>
<dbReference type="GO" id="GO:0015074">
    <property type="term" value="P:DNA integration"/>
    <property type="evidence" value="ECO:0007669"/>
    <property type="project" value="InterPro"/>
</dbReference>
<dbReference type="Proteomes" id="UP000188268">
    <property type="component" value="Unassembled WGS sequence"/>
</dbReference>
<evidence type="ECO:0000256" key="9">
    <source>
        <dbReference type="SAM" id="MobiDB-lite"/>
    </source>
</evidence>
<feature type="compositionally biased region" description="Polar residues" evidence="9">
    <location>
        <begin position="51"/>
        <end position="63"/>
    </location>
</feature>
<dbReference type="SUPFAM" id="SSF53098">
    <property type="entry name" value="Ribonuclease H-like"/>
    <property type="match status" value="2"/>
</dbReference>
<feature type="domain" description="Integrase catalytic" evidence="11">
    <location>
        <begin position="1616"/>
        <end position="1778"/>
    </location>
</feature>
<dbReference type="Gene3D" id="3.30.420.10">
    <property type="entry name" value="Ribonuclease H-like superfamily/Ribonuclease H"/>
    <property type="match status" value="2"/>
</dbReference>
<dbReference type="Gene3D" id="3.10.20.370">
    <property type="match status" value="1"/>
</dbReference>
<dbReference type="Pfam" id="PF03732">
    <property type="entry name" value="Retrotrans_gag"/>
    <property type="match status" value="1"/>
</dbReference>
<accession>A0A1R3JUQ3</accession>
<dbReference type="PANTHER" id="PTHR48475">
    <property type="entry name" value="RIBONUCLEASE H"/>
    <property type="match status" value="1"/>
</dbReference>
<evidence type="ECO:0000313" key="13">
    <source>
        <dbReference type="Proteomes" id="UP000188268"/>
    </source>
</evidence>
<dbReference type="InterPro" id="IPR041373">
    <property type="entry name" value="RT_RNaseH"/>
</dbReference>
<evidence type="ECO:0000256" key="2">
    <source>
        <dbReference type="ARBA" id="ARBA00022679"/>
    </source>
</evidence>
<dbReference type="PROSITE" id="PS50994">
    <property type="entry name" value="INTEGRASE"/>
    <property type="match status" value="1"/>
</dbReference>
<dbReference type="Gene3D" id="2.40.70.10">
    <property type="entry name" value="Acid Proteases"/>
    <property type="match status" value="1"/>
</dbReference>
<feature type="region of interest" description="Disordered" evidence="9">
    <location>
        <begin position="51"/>
        <end position="101"/>
    </location>
</feature>
<evidence type="ECO:0000256" key="5">
    <source>
        <dbReference type="ARBA" id="ARBA00022759"/>
    </source>
</evidence>
<keyword evidence="13" id="KW-1185">Reference proteome</keyword>
<dbReference type="CDD" id="cd09279">
    <property type="entry name" value="RNase_HI_like"/>
    <property type="match status" value="1"/>
</dbReference>
<keyword evidence="7 12" id="KW-0695">RNA-directed DNA polymerase</keyword>
<protein>
    <recommendedName>
        <fullName evidence="1">RNA-directed DNA polymerase</fullName>
        <ecNumber evidence="1">2.7.7.49</ecNumber>
    </recommendedName>
</protein>
<dbReference type="Gene3D" id="3.10.10.10">
    <property type="entry name" value="HIV Type 1 Reverse Transcriptase, subunit A, domain 1"/>
    <property type="match status" value="1"/>
</dbReference>
<keyword evidence="6" id="KW-0378">Hydrolase</keyword>
<feature type="domain" description="RNase H type-1" evidence="10">
    <location>
        <begin position="1249"/>
        <end position="1383"/>
    </location>
</feature>
<evidence type="ECO:0000256" key="8">
    <source>
        <dbReference type="ARBA" id="ARBA00023172"/>
    </source>
</evidence>
<sequence>MSDDSNDAAPPRYFLELMELIKSNDQKASERIAFMEKSNAAMEERIVQLTRAVNGSNGKNTENPIAVNGGDLSEASNGGRGAEGTPKETPPPPPPFNSTPILVDNDTEYVTKEQLEKIFQKKNVASSEFDLKLPYSKRVAMKPYPKDYVSPKFKQFDGKSGDAKEHVMKFVETLGVAGLDDDLKLKEFSKSLTGKAYTWYVNLTPGSVESWSHMCTLFGEKFLSTQERVTLIDLGREHQRRGEDLMDYIQRFRERVLDIHEQHDEKELVKVCLQGMFDEYRVHLENLSLHTFAVLVEAARRTNNTVTRQREAQQRYRKNSSTVHAVQYGDRKERKRPKRDFQGGDNRRDDAPPFPVPVDQVRALLQQWIADGQVNLPFVPQMPIAQEKADLKYWESETTLYLYMGGDVAAVIHSVHDEPHTEEEDDTRVAVYVTTTIATSLLKTPNVRNFFDQLGFSEDTRKEAAEALVHIADKYHGEGGLVDSSMKRMSRAYRNTIVFTEADMCTPNPNHNKPLYMESIINGVKVRRTFVDDGSGVNLMPLSTMYALEIDIKSLRHPMTLNSFSNQEVRTLGYTTVNFKLGNIQEQVIFHVIDADVAYHVLLGRKWLNNHYLIGSNMHQCIKGFWQGKEVFIPATKAPFEKYEVRYAEAAFFDEVAEEGEGVLSRPMGLRLPRWEEYAEEGKAGGEPSFKRTRRGGRRKRGRTGGSEMVKQTKGVTSRTRIESPEGDVTCMQVETEAVVGELAPAPETFQDKPKPQGDELEEIKLAMEGVQEYEDVFAWSYEQMPGLDDNLVTHELYISPSSKPVKQSARVFRPEIELQIKGEIDKLLRVGFIKPIHHPTWLANVVPVKKKNGSIRVCVDFRDLNRACPKDDFPLPNIDTLVDATVGHEMFSFMDGFSGYNQIKMCKEDAEKTAFRTPIGNFYYTVMPFGLKNAGATYQRAMTAIFHDMMHVCIEDYVDDIVVKSKRVSDHFSDLRRVFERCRKYKLRMNPLKCAFGVTSGKFLGFMVHRKGIDVDPAKVAAIRELAPPVNQKQLKSLMGKLSYIRRFIPALGDIVAPFQSLLKKGVPFIWGEPQQKSLERVKEVLASPLTMTPPIKGQPMMLYLTSTNESIGGLLVQEVEGVERPVYYLSRCLHGSELNYSPIEKHCLSLVFATQKLRHYLLAHKVTVVTKSDPIRYILSRPILAGRAAKWLLLLGQFDLSVAQPKAIKSQALSDLLAYFPTQAEEVVTLDSMPGDIDGEVCCNQPLMGEWTLYFDGSATATGGGAGVVLVSPEAERAYEEVVSMAFKLDFQCTNNQAEYEALVLGLNTAKIIGVTELCIIGDSNLVVKQTNGEFALKEPTLAPYRELTRVMLDHFQSVRCEHSPRSSNRYADALATLASKIHIPGQKGEISLLVQRWSVPGPLAGMTEYYLGEVSKGTDWRTPIIEQLRERKSSNLRFFKNYAMIQEALYYRGPNGILARCISPEEAKERLRASHKQWCGMEGPPLYRRIQRAGYYWPTMSSDCANAQYACPRCSEPPDVNDCHFVGSVGDWRRPYIEYLKNGVLPTNHQDARNLKRKVQRFFMKGNELFRTSFVGTPLKCVSPADVTPLLEETHGGTSGAHEGGLKLYKKLIDLGYYWPTMEADATSHVRKCHLCQGHIWILAATECFTKWVEAVPLKKATGPAVASFIKENVVCRFGIPRRIISDNGTPFVNKDVRKLLALYDIDHVKSTRYYPQGNGQAEATNKTLLRVLSKMVHKDPKLWPDALPVALWAYRTSKRSPTNATPFSLVYGTEAVVPSELLVPSARLAIDAGLTHDEMRGVELEALEGRRDKAKKNFQVYQRRISRAYDKMLRRRSFEPGDQVLRAADHVMRGAPPPHKFNEKWEGPYIVHEVHNSGYCTLLNPQNNNALTTPINFHYIKKYHV</sequence>
<comment type="caution">
    <text evidence="12">The sequence shown here is derived from an EMBL/GenBank/DDBJ whole genome shotgun (WGS) entry which is preliminary data.</text>
</comment>
<dbReference type="CDD" id="cd00303">
    <property type="entry name" value="retropepsin_like"/>
    <property type="match status" value="1"/>
</dbReference>
<organism evidence="12 13">
    <name type="scientific">Corchorus capsularis</name>
    <name type="common">Jute</name>
    <dbReference type="NCBI Taxonomy" id="210143"/>
    <lineage>
        <taxon>Eukaryota</taxon>
        <taxon>Viridiplantae</taxon>
        <taxon>Streptophyta</taxon>
        <taxon>Embryophyta</taxon>
        <taxon>Tracheophyta</taxon>
        <taxon>Spermatophyta</taxon>
        <taxon>Magnoliopsida</taxon>
        <taxon>eudicotyledons</taxon>
        <taxon>Gunneridae</taxon>
        <taxon>Pentapetalae</taxon>
        <taxon>rosids</taxon>
        <taxon>malvids</taxon>
        <taxon>Malvales</taxon>
        <taxon>Malvaceae</taxon>
        <taxon>Grewioideae</taxon>
        <taxon>Apeibeae</taxon>
        <taxon>Corchorus</taxon>
    </lineage>
</organism>
<evidence type="ECO:0000313" key="12">
    <source>
        <dbReference type="EMBL" id="OMO98613.1"/>
    </source>
</evidence>
<proteinExistence type="predicted"/>
<feature type="compositionally biased region" description="Basic residues" evidence="9">
    <location>
        <begin position="691"/>
        <end position="703"/>
    </location>
</feature>
<reference evidence="12 13" key="1">
    <citation type="submission" date="2013-09" db="EMBL/GenBank/DDBJ databases">
        <title>Corchorus capsularis genome sequencing.</title>
        <authorList>
            <person name="Alam M."/>
            <person name="Haque M.S."/>
            <person name="Islam M.S."/>
            <person name="Emdad E.M."/>
            <person name="Islam M.M."/>
            <person name="Ahmed B."/>
            <person name="Halim A."/>
            <person name="Hossen Q.M.M."/>
            <person name="Hossain M.Z."/>
            <person name="Ahmed R."/>
            <person name="Khan M.M."/>
            <person name="Islam R."/>
            <person name="Rashid M.M."/>
            <person name="Khan S.A."/>
            <person name="Rahman M.S."/>
            <person name="Alam M."/>
        </authorList>
    </citation>
    <scope>NUCLEOTIDE SEQUENCE [LARGE SCALE GENOMIC DNA]</scope>
    <source>
        <strain evidence="13">cv. CVL-1</strain>
        <tissue evidence="12">Whole seedling</tissue>
    </source>
</reference>
<dbReference type="Pfam" id="PF13456">
    <property type="entry name" value="RVT_3"/>
    <property type="match status" value="1"/>
</dbReference>
<dbReference type="PROSITE" id="PS50879">
    <property type="entry name" value="RNASE_H_1"/>
    <property type="match status" value="1"/>
</dbReference>
<evidence type="ECO:0000259" key="10">
    <source>
        <dbReference type="PROSITE" id="PS50879"/>
    </source>
</evidence>
<dbReference type="InterPro" id="IPR012337">
    <property type="entry name" value="RNaseH-like_sf"/>
</dbReference>
<feature type="compositionally biased region" description="Basic and acidic residues" evidence="9">
    <location>
        <begin position="339"/>
        <end position="351"/>
    </location>
</feature>
<dbReference type="OrthoDB" id="101614at2759"/>
<evidence type="ECO:0000259" key="11">
    <source>
        <dbReference type="PROSITE" id="PS50994"/>
    </source>
</evidence>
<dbReference type="Pfam" id="PF00078">
    <property type="entry name" value="RVT_1"/>
    <property type="match status" value="1"/>
</dbReference>
<evidence type="ECO:0000256" key="3">
    <source>
        <dbReference type="ARBA" id="ARBA00022695"/>
    </source>
</evidence>
<dbReference type="GO" id="GO:0003676">
    <property type="term" value="F:nucleic acid binding"/>
    <property type="evidence" value="ECO:0007669"/>
    <property type="project" value="InterPro"/>
</dbReference>
<dbReference type="InterPro" id="IPR021109">
    <property type="entry name" value="Peptidase_aspartic_dom_sf"/>
</dbReference>
<keyword evidence="2" id="KW-0808">Transferase</keyword>
<dbReference type="EMBL" id="AWWV01007049">
    <property type="protein sequence ID" value="OMO98613.1"/>
    <property type="molecule type" value="Genomic_DNA"/>
</dbReference>
<keyword evidence="3" id="KW-0548">Nucleotidyltransferase</keyword>
<keyword evidence="5" id="KW-0255">Endonuclease</keyword>
<dbReference type="InterPro" id="IPR043502">
    <property type="entry name" value="DNA/RNA_pol_sf"/>
</dbReference>
<name>A0A1R3JUQ3_COCAP</name>
<dbReference type="Gene3D" id="1.10.340.70">
    <property type="match status" value="1"/>
</dbReference>
<keyword evidence="4" id="KW-0540">Nuclease</keyword>
<dbReference type="InterPro" id="IPR002156">
    <property type="entry name" value="RNaseH_domain"/>
</dbReference>
<dbReference type="InterPro" id="IPR043128">
    <property type="entry name" value="Rev_trsase/Diguanyl_cyclase"/>
</dbReference>
<feature type="compositionally biased region" description="Pro residues" evidence="9">
    <location>
        <begin position="88"/>
        <end position="97"/>
    </location>
</feature>
<evidence type="ECO:0000256" key="7">
    <source>
        <dbReference type="ARBA" id="ARBA00022918"/>
    </source>
</evidence>
<dbReference type="CDD" id="cd01647">
    <property type="entry name" value="RT_LTR"/>
    <property type="match status" value="1"/>
</dbReference>
<gene>
    <name evidence="12" type="ORF">CCACVL1_04151</name>
</gene>